<dbReference type="AlphaFoldDB" id="A0A4Z1KQC6"/>
<reference evidence="1 2" key="1">
    <citation type="submission" date="2017-12" db="EMBL/GenBank/DDBJ databases">
        <title>Comparative genomics of Botrytis spp.</title>
        <authorList>
            <person name="Valero-Jimenez C.A."/>
            <person name="Tapia P."/>
            <person name="Veloso J."/>
            <person name="Silva-Moreno E."/>
            <person name="Staats M."/>
            <person name="Valdes J.H."/>
            <person name="Van Kan J.A.L."/>
        </authorList>
    </citation>
    <scope>NUCLEOTIDE SEQUENCE [LARGE SCALE GENOMIC DNA]</scope>
    <source>
        <strain evidence="1 2">MUCL3349</strain>
    </source>
</reference>
<comment type="caution">
    <text evidence="1">The sequence shown here is derived from an EMBL/GenBank/DDBJ whole genome shotgun (WGS) entry which is preliminary data.</text>
</comment>
<dbReference type="Proteomes" id="UP000297280">
    <property type="component" value="Unassembled WGS sequence"/>
</dbReference>
<evidence type="ECO:0000313" key="1">
    <source>
        <dbReference type="EMBL" id="TGO83669.1"/>
    </source>
</evidence>
<organism evidence="1 2">
    <name type="scientific">Botrytis porri</name>
    <dbReference type="NCBI Taxonomy" id="87229"/>
    <lineage>
        <taxon>Eukaryota</taxon>
        <taxon>Fungi</taxon>
        <taxon>Dikarya</taxon>
        <taxon>Ascomycota</taxon>
        <taxon>Pezizomycotina</taxon>
        <taxon>Leotiomycetes</taxon>
        <taxon>Helotiales</taxon>
        <taxon>Sclerotiniaceae</taxon>
        <taxon>Botrytis</taxon>
    </lineage>
</organism>
<name>A0A4Z1KQC6_9HELO</name>
<evidence type="ECO:0000313" key="2">
    <source>
        <dbReference type="Proteomes" id="UP000297280"/>
    </source>
</evidence>
<protein>
    <submittedName>
        <fullName evidence="1">Uncharacterized protein</fullName>
    </submittedName>
</protein>
<proteinExistence type="predicted"/>
<gene>
    <name evidence="1" type="ORF">BPOR_0610g00050</name>
</gene>
<dbReference type="EMBL" id="PQXO01000609">
    <property type="protein sequence ID" value="TGO83669.1"/>
    <property type="molecule type" value="Genomic_DNA"/>
</dbReference>
<keyword evidence="2" id="KW-1185">Reference proteome</keyword>
<sequence length="113" mass="12565">MGSIINFFVRKSASDRFRIEHFSLSTTLSIYSNYLDSNSFSSPTLAQDTCQTPEYSQKKLCQTLVLVSWKSISSEKATVTHEQRVVVFGSNTSSLISLISLVGTEFNVDPEVS</sequence>
<accession>A0A4Z1KQC6</accession>